<evidence type="ECO:0000313" key="2">
    <source>
        <dbReference type="Proteomes" id="UP000682530"/>
    </source>
</evidence>
<organism evidence="1 2">
    <name type="scientific">Chicken genomovirus mg4_1247</name>
    <dbReference type="NCBI Taxonomy" id="2720946"/>
    <lineage>
        <taxon>Viruses</taxon>
        <taxon>Monodnaviria</taxon>
        <taxon>Shotokuvirae</taxon>
        <taxon>Cressdnaviricota</taxon>
        <taxon>Repensiviricetes</taxon>
        <taxon>Geplafuvirales</taxon>
        <taxon>Genomoviridae</taxon>
        <taxon>Gemykrogvirus</taxon>
        <taxon>Gemykrogvirus galga1</taxon>
    </lineage>
</organism>
<name>A0A6G9W112_9VIRU</name>
<reference evidence="1" key="1">
    <citation type="submission" date="2019-08" db="EMBL/GenBank/DDBJ databases">
        <title>Identification of single stranded DNA viruses in chicken tracheal swab swabs.</title>
        <authorList>
            <person name="Chrzastek K."/>
            <person name="Kapczynski D."/>
            <person name="Kulkarni A."/>
            <person name="Chappell L."/>
            <person name="Schmidlin K."/>
            <person name="Varsani A."/>
        </authorList>
    </citation>
    <scope>NUCLEOTIDE SEQUENCE</scope>
    <source>
        <strain evidence="1">Mg4_1247</strain>
    </source>
</reference>
<keyword evidence="2" id="KW-1185">Reference proteome</keyword>
<sequence>MPRYSTRYGRRFRGGRKYGYRRRFRGGYRRRGYGYRRRGGFVSGKGNSGRRRLPKHRVLSKYNNKSDAIRPLRDENNDEKTDITVGGGSPNTMILFCPTARQRAQVPGDETKTPDEQHGRWKEDIYLTGYKERVDIASSGPFLWRRCVFWSYLQIDSAIGRRTQSSRAGPYYTRQMTPIENTEALRNAFFEGTSGVDYTPQNLHMAPLNRRSIDVVMDKTYRFTGQSDNVTRLSQRKHYFPGGRIQYNDLQVGSIGEGSPWSVPSRTSKGNLYILDIFSDAQLSSNSVTPGVVTMSGKLYWSE</sequence>
<protein>
    <submittedName>
        <fullName evidence="1">Capsid protein</fullName>
    </submittedName>
</protein>
<dbReference type="KEGG" id="vg:80536568"/>
<proteinExistence type="predicted"/>
<evidence type="ECO:0000313" key="1">
    <source>
        <dbReference type="EMBL" id="QIR82242.1"/>
    </source>
</evidence>
<dbReference type="Proteomes" id="UP000682530">
    <property type="component" value="Segment"/>
</dbReference>
<dbReference type="RefSeq" id="YP_010798390.1">
    <property type="nucleotide sequence ID" value="NC_076435.1"/>
</dbReference>
<dbReference type="EMBL" id="MN379609">
    <property type="protein sequence ID" value="QIR82242.1"/>
    <property type="molecule type" value="Genomic_DNA"/>
</dbReference>
<accession>A0A6G9W112</accession>
<dbReference type="GeneID" id="80536568"/>